<dbReference type="InterPro" id="IPR001789">
    <property type="entry name" value="Sig_transdc_resp-reg_receiver"/>
</dbReference>
<dbReference type="SMART" id="SM00448">
    <property type="entry name" value="REC"/>
    <property type="match status" value="1"/>
</dbReference>
<evidence type="ECO:0000313" key="5">
    <source>
        <dbReference type="Proteomes" id="UP001144323"/>
    </source>
</evidence>
<keyword evidence="5" id="KW-1185">Reference proteome</keyword>
<sequence>MADAVASQRAVLIVEDNPVQLMDAAAALRDAGYEVAEAATVEAAQAHLAARPELVAMVADVDLAGEPLSGFTLAKAVAARWPELAILIVSGVAWPAEEQMPMGARYLRKPFTPEELAGALGAVLAARGVGSVPH</sequence>
<dbReference type="GO" id="GO:0000160">
    <property type="term" value="P:phosphorelay signal transduction system"/>
    <property type="evidence" value="ECO:0007669"/>
    <property type="project" value="InterPro"/>
</dbReference>
<dbReference type="Gene3D" id="3.40.50.2300">
    <property type="match status" value="1"/>
</dbReference>
<reference evidence="4" key="1">
    <citation type="journal article" date="2023" name="Int. J. Syst. Evol. Microbiol.">
        <title>Methylocystis iwaonis sp. nov., a type II methane-oxidizing bacterium from surface soil of a rice paddy field in Japan, and emended description of the genus Methylocystis (ex Whittenbury et al. 1970) Bowman et al. 1993.</title>
        <authorList>
            <person name="Kaise H."/>
            <person name="Sawadogo J.B."/>
            <person name="Alam M.S."/>
            <person name="Ueno C."/>
            <person name="Dianou D."/>
            <person name="Shinjo R."/>
            <person name="Asakawa S."/>
        </authorList>
    </citation>
    <scope>NUCLEOTIDE SEQUENCE</scope>
    <source>
        <strain evidence="4">LMG27198</strain>
    </source>
</reference>
<dbReference type="RefSeq" id="WP_281807346.1">
    <property type="nucleotide sequence ID" value="NZ_BSEC01000009.1"/>
</dbReference>
<dbReference type="InterPro" id="IPR050595">
    <property type="entry name" value="Bact_response_regulator"/>
</dbReference>
<feature type="domain" description="Response regulatory" evidence="3">
    <location>
        <begin position="10"/>
        <end position="124"/>
    </location>
</feature>
<dbReference type="Proteomes" id="UP001144323">
    <property type="component" value="Unassembled WGS sequence"/>
</dbReference>
<dbReference type="Pfam" id="PF00072">
    <property type="entry name" value="Response_reg"/>
    <property type="match status" value="1"/>
</dbReference>
<dbReference type="PANTHER" id="PTHR44591">
    <property type="entry name" value="STRESS RESPONSE REGULATOR PROTEIN 1"/>
    <property type="match status" value="1"/>
</dbReference>
<dbReference type="PANTHER" id="PTHR44591:SF21">
    <property type="entry name" value="TWO-COMPONENT RESPONSE REGULATOR"/>
    <property type="match status" value="1"/>
</dbReference>
<dbReference type="PROSITE" id="PS50110">
    <property type="entry name" value="RESPONSE_REGULATORY"/>
    <property type="match status" value="1"/>
</dbReference>
<name>A0A9W6GZX7_9HYPH</name>
<proteinExistence type="predicted"/>
<accession>A0A9W6GZX7</accession>
<evidence type="ECO:0000256" key="2">
    <source>
        <dbReference type="PROSITE-ProRule" id="PRU00169"/>
    </source>
</evidence>
<evidence type="ECO:0000256" key="1">
    <source>
        <dbReference type="ARBA" id="ARBA00022553"/>
    </source>
</evidence>
<feature type="modified residue" description="4-aspartylphosphate" evidence="2">
    <location>
        <position position="60"/>
    </location>
</feature>
<gene>
    <name evidence="4" type="ORF">LMG27198_51690</name>
</gene>
<dbReference type="EMBL" id="BSEC01000009">
    <property type="protein sequence ID" value="GLI96176.1"/>
    <property type="molecule type" value="Genomic_DNA"/>
</dbReference>
<evidence type="ECO:0000259" key="3">
    <source>
        <dbReference type="PROSITE" id="PS50110"/>
    </source>
</evidence>
<dbReference type="InterPro" id="IPR011006">
    <property type="entry name" value="CheY-like_superfamily"/>
</dbReference>
<comment type="caution">
    <text evidence="4">The sequence shown here is derived from an EMBL/GenBank/DDBJ whole genome shotgun (WGS) entry which is preliminary data.</text>
</comment>
<evidence type="ECO:0000313" key="4">
    <source>
        <dbReference type="EMBL" id="GLI96176.1"/>
    </source>
</evidence>
<dbReference type="AlphaFoldDB" id="A0A9W6GZX7"/>
<dbReference type="SUPFAM" id="SSF52172">
    <property type="entry name" value="CheY-like"/>
    <property type="match status" value="1"/>
</dbReference>
<keyword evidence="1 2" id="KW-0597">Phosphoprotein</keyword>
<organism evidence="4 5">
    <name type="scientific">Methylocystis echinoides</name>
    <dbReference type="NCBI Taxonomy" id="29468"/>
    <lineage>
        <taxon>Bacteria</taxon>
        <taxon>Pseudomonadati</taxon>
        <taxon>Pseudomonadota</taxon>
        <taxon>Alphaproteobacteria</taxon>
        <taxon>Hyphomicrobiales</taxon>
        <taxon>Methylocystaceae</taxon>
        <taxon>Methylocystis</taxon>
    </lineage>
</organism>
<protein>
    <recommendedName>
        <fullName evidence="3">Response regulatory domain-containing protein</fullName>
    </recommendedName>
</protein>